<dbReference type="EMBL" id="GGEC01057861">
    <property type="protein sequence ID" value="MBX38345.1"/>
    <property type="molecule type" value="Transcribed_RNA"/>
</dbReference>
<organism evidence="1">
    <name type="scientific">Rhizophora mucronata</name>
    <name type="common">Asiatic mangrove</name>
    <dbReference type="NCBI Taxonomy" id="61149"/>
    <lineage>
        <taxon>Eukaryota</taxon>
        <taxon>Viridiplantae</taxon>
        <taxon>Streptophyta</taxon>
        <taxon>Embryophyta</taxon>
        <taxon>Tracheophyta</taxon>
        <taxon>Spermatophyta</taxon>
        <taxon>Magnoliopsida</taxon>
        <taxon>eudicotyledons</taxon>
        <taxon>Gunneridae</taxon>
        <taxon>Pentapetalae</taxon>
        <taxon>rosids</taxon>
        <taxon>fabids</taxon>
        <taxon>Malpighiales</taxon>
        <taxon>Rhizophoraceae</taxon>
        <taxon>Rhizophora</taxon>
    </lineage>
</organism>
<protein>
    <submittedName>
        <fullName evidence="1">Uncharacterized protein</fullName>
    </submittedName>
</protein>
<accession>A0A2P2N7C4</accession>
<proteinExistence type="predicted"/>
<name>A0A2P2N7C4_RHIMU</name>
<dbReference type="AlphaFoldDB" id="A0A2P2N7C4"/>
<sequence>MNHYFHCKSGRLFLFNTTLHFIASILKSYKCKLHHNNNTS</sequence>
<evidence type="ECO:0000313" key="1">
    <source>
        <dbReference type="EMBL" id="MBX38345.1"/>
    </source>
</evidence>
<reference evidence="1" key="1">
    <citation type="submission" date="2018-02" db="EMBL/GenBank/DDBJ databases">
        <title>Rhizophora mucronata_Transcriptome.</title>
        <authorList>
            <person name="Meera S.P."/>
            <person name="Sreeshan A."/>
            <person name="Augustine A."/>
        </authorList>
    </citation>
    <scope>NUCLEOTIDE SEQUENCE</scope>
    <source>
        <tissue evidence="1">Leaf</tissue>
    </source>
</reference>